<reference evidence="2" key="1">
    <citation type="submission" date="2020-03" db="EMBL/GenBank/DDBJ databases">
        <title>Draft Genome Sequence of Cylindrodendrum hubeiense.</title>
        <authorList>
            <person name="Buettner E."/>
            <person name="Kellner H."/>
        </authorList>
    </citation>
    <scope>NUCLEOTIDE SEQUENCE</scope>
    <source>
        <strain evidence="2">IHI 201604</strain>
    </source>
</reference>
<evidence type="ECO:0000256" key="1">
    <source>
        <dbReference type="SAM" id="MobiDB-lite"/>
    </source>
</evidence>
<evidence type="ECO:0000313" key="2">
    <source>
        <dbReference type="EMBL" id="KAF7554988.1"/>
    </source>
</evidence>
<evidence type="ECO:0000313" key="3">
    <source>
        <dbReference type="Proteomes" id="UP000722485"/>
    </source>
</evidence>
<feature type="region of interest" description="Disordered" evidence="1">
    <location>
        <begin position="54"/>
        <end position="79"/>
    </location>
</feature>
<name>A0A9P5LBK6_9HYPO</name>
<feature type="compositionally biased region" description="Pro residues" evidence="1">
    <location>
        <begin position="99"/>
        <end position="110"/>
    </location>
</feature>
<organism evidence="2 3">
    <name type="scientific">Cylindrodendrum hubeiense</name>
    <dbReference type="NCBI Taxonomy" id="595255"/>
    <lineage>
        <taxon>Eukaryota</taxon>
        <taxon>Fungi</taxon>
        <taxon>Dikarya</taxon>
        <taxon>Ascomycota</taxon>
        <taxon>Pezizomycotina</taxon>
        <taxon>Sordariomycetes</taxon>
        <taxon>Hypocreomycetidae</taxon>
        <taxon>Hypocreales</taxon>
        <taxon>Nectriaceae</taxon>
        <taxon>Cylindrodendrum</taxon>
    </lineage>
</organism>
<proteinExistence type="predicted"/>
<accession>A0A9P5LBK6</accession>
<feature type="compositionally biased region" description="Basic and acidic residues" evidence="1">
    <location>
        <begin position="54"/>
        <end position="69"/>
    </location>
</feature>
<dbReference type="EMBL" id="JAANBB010000025">
    <property type="protein sequence ID" value="KAF7554988.1"/>
    <property type="molecule type" value="Genomic_DNA"/>
</dbReference>
<feature type="region of interest" description="Disordered" evidence="1">
    <location>
        <begin position="93"/>
        <end position="188"/>
    </location>
</feature>
<gene>
    <name evidence="2" type="ORF">G7Z17_g2525</name>
</gene>
<dbReference type="Proteomes" id="UP000722485">
    <property type="component" value="Unassembled WGS sequence"/>
</dbReference>
<protein>
    <submittedName>
        <fullName evidence="2">Uncharacterized protein</fullName>
    </submittedName>
</protein>
<sequence>MREAWRGSCQKCYGTTDPTDSGQDQDLGEIWAVGVASVRGRPATDKRWLTALHQHEGTSTKAPVREKQDSNGTTPAHRDPIDEHHLIHLAALSPTTSSPSPPTALPPPYQAGPAHPGCQAGFQPVSSGDSSDSSALQPDSSPVRALASRSVPSAARLTFREKEKKHSPQANHGALTTGTAEPNLLRGAVDWPAPPGVAASITTHSIVLAAPGPGSS</sequence>
<dbReference type="AlphaFoldDB" id="A0A9P5LBK6"/>
<comment type="caution">
    <text evidence="2">The sequence shown here is derived from an EMBL/GenBank/DDBJ whole genome shotgun (WGS) entry which is preliminary data.</text>
</comment>
<feature type="compositionally biased region" description="Polar residues" evidence="1">
    <location>
        <begin position="168"/>
        <end position="180"/>
    </location>
</feature>
<keyword evidence="3" id="KW-1185">Reference proteome</keyword>
<feature type="compositionally biased region" description="Low complexity" evidence="1">
    <location>
        <begin position="126"/>
        <end position="141"/>
    </location>
</feature>